<evidence type="ECO:0000313" key="3">
    <source>
        <dbReference type="EMBL" id="ESO97081.1"/>
    </source>
</evidence>
<dbReference type="InterPro" id="IPR018097">
    <property type="entry name" value="EGF_Ca-bd_CS"/>
</dbReference>
<dbReference type="RefSeq" id="XP_009052240.1">
    <property type="nucleotide sequence ID" value="XM_009053992.1"/>
</dbReference>
<evidence type="ECO:0000256" key="2">
    <source>
        <dbReference type="SAM" id="SignalP"/>
    </source>
</evidence>
<keyword evidence="1" id="KW-1015">Disulfide bond</keyword>
<dbReference type="AlphaFoldDB" id="V4ATK8"/>
<keyword evidence="4" id="KW-1185">Reference proteome</keyword>
<dbReference type="KEGG" id="lgi:LOTGIDRAFT_239218"/>
<evidence type="ECO:0000313" key="4">
    <source>
        <dbReference type="Proteomes" id="UP000030746"/>
    </source>
</evidence>
<keyword evidence="2" id="KW-0732">Signal</keyword>
<dbReference type="CTD" id="20251002"/>
<dbReference type="EMBL" id="KB201346">
    <property type="protein sequence ID" value="ESO97081.1"/>
    <property type="molecule type" value="Genomic_DNA"/>
</dbReference>
<proteinExistence type="predicted"/>
<dbReference type="Proteomes" id="UP000030746">
    <property type="component" value="Unassembled WGS sequence"/>
</dbReference>
<dbReference type="Gene3D" id="2.10.25.10">
    <property type="entry name" value="Laminin"/>
    <property type="match status" value="1"/>
</dbReference>
<feature type="chain" id="PRO_5004717156" description="EGF-like domain-containing protein" evidence="2">
    <location>
        <begin position="23"/>
        <end position="117"/>
    </location>
</feature>
<feature type="signal peptide" evidence="2">
    <location>
        <begin position="1"/>
        <end position="22"/>
    </location>
</feature>
<dbReference type="PROSITE" id="PS01187">
    <property type="entry name" value="EGF_CA"/>
    <property type="match status" value="1"/>
</dbReference>
<organism evidence="3 4">
    <name type="scientific">Lottia gigantea</name>
    <name type="common">Giant owl limpet</name>
    <dbReference type="NCBI Taxonomy" id="225164"/>
    <lineage>
        <taxon>Eukaryota</taxon>
        <taxon>Metazoa</taxon>
        <taxon>Spiralia</taxon>
        <taxon>Lophotrochozoa</taxon>
        <taxon>Mollusca</taxon>
        <taxon>Gastropoda</taxon>
        <taxon>Patellogastropoda</taxon>
        <taxon>Lottioidea</taxon>
        <taxon>Lottiidae</taxon>
        <taxon>Lottia</taxon>
    </lineage>
</organism>
<reference evidence="3 4" key="1">
    <citation type="journal article" date="2013" name="Nature">
        <title>Insights into bilaterian evolution from three spiralian genomes.</title>
        <authorList>
            <person name="Simakov O."/>
            <person name="Marletaz F."/>
            <person name="Cho S.J."/>
            <person name="Edsinger-Gonzales E."/>
            <person name="Havlak P."/>
            <person name="Hellsten U."/>
            <person name="Kuo D.H."/>
            <person name="Larsson T."/>
            <person name="Lv J."/>
            <person name="Arendt D."/>
            <person name="Savage R."/>
            <person name="Osoegawa K."/>
            <person name="de Jong P."/>
            <person name="Grimwood J."/>
            <person name="Chapman J.A."/>
            <person name="Shapiro H."/>
            <person name="Aerts A."/>
            <person name="Otillar R.P."/>
            <person name="Terry A.Y."/>
            <person name="Boore J.L."/>
            <person name="Grigoriev I.V."/>
            <person name="Lindberg D.R."/>
            <person name="Seaver E.C."/>
            <person name="Weisblat D.A."/>
            <person name="Putnam N.H."/>
            <person name="Rokhsar D.S."/>
        </authorList>
    </citation>
    <scope>NUCLEOTIDE SEQUENCE [LARGE SCALE GENOMIC DNA]</scope>
</reference>
<name>V4ATK8_LOTGI</name>
<dbReference type="GeneID" id="20251002"/>
<protein>
    <recommendedName>
        <fullName evidence="5">EGF-like domain-containing protein</fullName>
    </recommendedName>
</protein>
<evidence type="ECO:0000256" key="1">
    <source>
        <dbReference type="ARBA" id="ARBA00023157"/>
    </source>
</evidence>
<gene>
    <name evidence="3" type="ORF">LOTGIDRAFT_239218</name>
</gene>
<dbReference type="GO" id="GO:0005509">
    <property type="term" value="F:calcium ion binding"/>
    <property type="evidence" value="ECO:0007669"/>
    <property type="project" value="InterPro"/>
</dbReference>
<evidence type="ECO:0008006" key="5">
    <source>
        <dbReference type="Google" id="ProtNLM"/>
    </source>
</evidence>
<sequence>MNSYTVSLSVLVFVACFSQISGQAACNLFPCVNGVCELNAAGVPSCNCYPGYKPIATIPQYCVDIDECLENPTNPCSPFRCCNEAGRFRCTRERTCQYRPKSSFNPLYLLLLRGGGK</sequence>
<accession>V4ATK8</accession>
<dbReference type="HOGENOM" id="CLU_2099624_0_0_1"/>